<protein>
    <submittedName>
        <fullName evidence="2">Uncharacterized protein</fullName>
    </submittedName>
</protein>
<name>A0A9N9LBH1_9HELO</name>
<feature type="region of interest" description="Disordered" evidence="1">
    <location>
        <begin position="1"/>
        <end position="24"/>
    </location>
</feature>
<comment type="caution">
    <text evidence="2">The sequence shown here is derived from an EMBL/GenBank/DDBJ whole genome shotgun (WGS) entry which is preliminary data.</text>
</comment>
<dbReference type="AlphaFoldDB" id="A0A9N9LBH1"/>
<evidence type="ECO:0000313" key="2">
    <source>
        <dbReference type="EMBL" id="CAG8971093.1"/>
    </source>
</evidence>
<gene>
    <name evidence="2" type="ORF">HYALB_00010670</name>
</gene>
<organism evidence="2 3">
    <name type="scientific">Hymenoscyphus albidus</name>
    <dbReference type="NCBI Taxonomy" id="595503"/>
    <lineage>
        <taxon>Eukaryota</taxon>
        <taxon>Fungi</taxon>
        <taxon>Dikarya</taxon>
        <taxon>Ascomycota</taxon>
        <taxon>Pezizomycotina</taxon>
        <taxon>Leotiomycetes</taxon>
        <taxon>Helotiales</taxon>
        <taxon>Helotiaceae</taxon>
        <taxon>Hymenoscyphus</taxon>
    </lineage>
</organism>
<evidence type="ECO:0000256" key="1">
    <source>
        <dbReference type="SAM" id="MobiDB-lite"/>
    </source>
</evidence>
<keyword evidence="3" id="KW-1185">Reference proteome</keyword>
<dbReference type="Proteomes" id="UP000701801">
    <property type="component" value="Unassembled WGS sequence"/>
</dbReference>
<evidence type="ECO:0000313" key="3">
    <source>
        <dbReference type="Proteomes" id="UP000701801"/>
    </source>
</evidence>
<dbReference type="EMBL" id="CAJVRM010000008">
    <property type="protein sequence ID" value="CAG8971093.1"/>
    <property type="molecule type" value="Genomic_DNA"/>
</dbReference>
<reference evidence="2" key="1">
    <citation type="submission" date="2021-07" db="EMBL/GenBank/DDBJ databases">
        <authorList>
            <person name="Durling M."/>
        </authorList>
    </citation>
    <scope>NUCLEOTIDE SEQUENCE</scope>
</reference>
<accession>A0A9N9LBH1</accession>
<proteinExistence type="predicted"/>
<sequence length="122" mass="13691">MERDFHSSARRAKSNSKPPTPSFTAPKLVVFMTSVLTQLVQFHTHPLKPQLPRLLPHTPAIFRAFQAPTMDQTSSLVFHPLSLVHDLTSTPIPIHHPIKHLARDILNLHLNPLTPIPTLALL</sequence>